<name>A0A8S1CIC7_9INSE</name>
<proteinExistence type="predicted"/>
<organism evidence="1 2">
    <name type="scientific">Cloeon dipterum</name>
    <dbReference type="NCBI Taxonomy" id="197152"/>
    <lineage>
        <taxon>Eukaryota</taxon>
        <taxon>Metazoa</taxon>
        <taxon>Ecdysozoa</taxon>
        <taxon>Arthropoda</taxon>
        <taxon>Hexapoda</taxon>
        <taxon>Insecta</taxon>
        <taxon>Pterygota</taxon>
        <taxon>Palaeoptera</taxon>
        <taxon>Ephemeroptera</taxon>
        <taxon>Pisciforma</taxon>
        <taxon>Baetidae</taxon>
        <taxon>Cloeon</taxon>
    </lineage>
</organism>
<keyword evidence="2" id="KW-1185">Reference proteome</keyword>
<evidence type="ECO:0000313" key="1">
    <source>
        <dbReference type="EMBL" id="CAB3365039.1"/>
    </source>
</evidence>
<sequence>MIKRSIVPCAQSQSNFSSINCLKLWIKMEQVVSSSNDTENGLNLQPALSPDENFANSIKILFGSSKDTTIEQKKQILANRCSEITKFNFAEVMALFPEDNNLIITDILITIASNAKNMSDFQIIDESATRQKLTVRSMSEEMVCAIAKMTKLKILKIQHYFSISFSLLMELCGMLPSLKKLFFKIEAEPNFAISNLNVFQKCFGHLEIFQFCPFSNEKRLEADFRESLTLECIRYLPNLILLGDPEYFVDMLPTCLYYESLANTDQSKLKYLALRVDQKIPKNALSKFPGVELMHINWVEKNQPHLGYDVPELLEFEHLSVLIMSDLGSKYSIYIKKFLMVYGKQLTRLILLFPQS</sequence>
<comment type="caution">
    <text evidence="1">The sequence shown here is derived from an EMBL/GenBank/DDBJ whole genome shotgun (WGS) entry which is preliminary data.</text>
</comment>
<dbReference type="EMBL" id="CADEPI010000019">
    <property type="protein sequence ID" value="CAB3365039.1"/>
    <property type="molecule type" value="Genomic_DNA"/>
</dbReference>
<evidence type="ECO:0000313" key="2">
    <source>
        <dbReference type="Proteomes" id="UP000494165"/>
    </source>
</evidence>
<reference evidence="1 2" key="1">
    <citation type="submission" date="2020-04" db="EMBL/GenBank/DDBJ databases">
        <authorList>
            <person name="Alioto T."/>
            <person name="Alioto T."/>
            <person name="Gomez Garrido J."/>
        </authorList>
    </citation>
    <scope>NUCLEOTIDE SEQUENCE [LARGE SCALE GENOMIC DNA]</scope>
</reference>
<dbReference type="Proteomes" id="UP000494165">
    <property type="component" value="Unassembled WGS sequence"/>
</dbReference>
<dbReference type="AlphaFoldDB" id="A0A8S1CIC7"/>
<gene>
    <name evidence="1" type="ORF">CLODIP_2_CD06742</name>
</gene>
<accession>A0A8S1CIC7</accession>
<protein>
    <submittedName>
        <fullName evidence="1">Uncharacterized protein</fullName>
    </submittedName>
</protein>